<dbReference type="EMBL" id="WNKX01000019">
    <property type="protein sequence ID" value="MTW13211.1"/>
    <property type="molecule type" value="Genomic_DNA"/>
</dbReference>
<keyword evidence="3" id="KW-1185">Reference proteome</keyword>
<evidence type="ECO:0000256" key="1">
    <source>
        <dbReference type="SAM" id="SignalP"/>
    </source>
</evidence>
<accession>A0A6L6QM39</accession>
<dbReference type="RefSeq" id="WP_155456127.1">
    <property type="nucleotide sequence ID" value="NZ_WNKX01000019.1"/>
</dbReference>
<dbReference type="PROSITE" id="PS51257">
    <property type="entry name" value="PROKAR_LIPOPROTEIN"/>
    <property type="match status" value="1"/>
</dbReference>
<dbReference type="AlphaFoldDB" id="A0A6L6QM39"/>
<gene>
    <name evidence="2" type="ORF">GM658_21630</name>
</gene>
<sequence>MRYVFALLASFILAGCATTTTRLPVENLAVSAKAPVEDLRPAAEGTREIFSLMITSDQYGYARLAQEITDPTGARLFSHRLQEKFASTSVPQTKLYHFAVYLNNRSELRKVALGAGFGGLIGAAIMSNNVVREGDVVHTMVNEEAFNALSGDKEYQRAFYTELELKQGTSAFVIYIESEADGQRRFTRTVSPIKPAQPGEKIPLHQAMEAAIQFHLKS</sequence>
<dbReference type="Proteomes" id="UP000472320">
    <property type="component" value="Unassembled WGS sequence"/>
</dbReference>
<evidence type="ECO:0008006" key="4">
    <source>
        <dbReference type="Google" id="ProtNLM"/>
    </source>
</evidence>
<proteinExistence type="predicted"/>
<reference evidence="2 3" key="1">
    <citation type="submission" date="2019-11" db="EMBL/GenBank/DDBJ databases">
        <title>Type strains purchased from KCTC, JCM and DSMZ.</title>
        <authorList>
            <person name="Lu H."/>
        </authorList>
    </citation>
    <scope>NUCLEOTIDE SEQUENCE [LARGE SCALE GENOMIC DNA]</scope>
    <source>
        <strain evidence="2 3">JCM 31587</strain>
    </source>
</reference>
<evidence type="ECO:0000313" key="3">
    <source>
        <dbReference type="Proteomes" id="UP000472320"/>
    </source>
</evidence>
<protein>
    <recommendedName>
        <fullName evidence="4">Lipoprotein</fullName>
    </recommendedName>
</protein>
<keyword evidence="1" id="KW-0732">Signal</keyword>
<comment type="caution">
    <text evidence="2">The sequence shown here is derived from an EMBL/GenBank/DDBJ whole genome shotgun (WGS) entry which is preliminary data.</text>
</comment>
<feature type="chain" id="PRO_5026866982" description="Lipoprotein" evidence="1">
    <location>
        <begin position="18"/>
        <end position="218"/>
    </location>
</feature>
<evidence type="ECO:0000313" key="2">
    <source>
        <dbReference type="EMBL" id="MTW13211.1"/>
    </source>
</evidence>
<organism evidence="2 3">
    <name type="scientific">Massilia eburnea</name>
    <dbReference type="NCBI Taxonomy" id="1776165"/>
    <lineage>
        <taxon>Bacteria</taxon>
        <taxon>Pseudomonadati</taxon>
        <taxon>Pseudomonadota</taxon>
        <taxon>Betaproteobacteria</taxon>
        <taxon>Burkholderiales</taxon>
        <taxon>Oxalobacteraceae</taxon>
        <taxon>Telluria group</taxon>
        <taxon>Massilia</taxon>
    </lineage>
</organism>
<name>A0A6L6QM39_9BURK</name>
<feature type="signal peptide" evidence="1">
    <location>
        <begin position="1"/>
        <end position="17"/>
    </location>
</feature>